<proteinExistence type="predicted"/>
<sequence>MRGVRDSGESAGSDEEGPHEVGGGRLPDLSVAFAAGYERVGAQTDSQILDMVGKRVDVGDPMAIYNLGTKYDFGRYGLEKDVTKAVELYERAAELGVKEAHYNLGVLYANGAGVEKDMAKAMRHYEAAVMCGHVPARFNLGNIEGKAGNHVIALQHMMISAKLGHEYSLNTVKRMFMAGLATKDEYAASLRGYQNAIKDMSSSDRDEAKALGFRKPNTCNLSWTCKSVPPGRWDLELVDCISPAG</sequence>
<dbReference type="PANTHER" id="PTHR45011">
    <property type="entry name" value="DAP3-BINDING CELL DEATH ENHANCER 1"/>
    <property type="match status" value="1"/>
</dbReference>
<dbReference type="SUPFAM" id="SSF81901">
    <property type="entry name" value="HCP-like"/>
    <property type="match status" value="1"/>
</dbReference>
<comment type="caution">
    <text evidence="2">The sequence shown here is derived from an EMBL/GenBank/DDBJ whole genome shotgun (WGS) entry which is preliminary data.</text>
</comment>
<dbReference type="InterPro" id="IPR011990">
    <property type="entry name" value="TPR-like_helical_dom_sf"/>
</dbReference>
<dbReference type="SMART" id="SM00671">
    <property type="entry name" value="SEL1"/>
    <property type="match status" value="3"/>
</dbReference>
<dbReference type="eggNOG" id="KOG1550">
    <property type="taxonomic scope" value="Eukaryota"/>
</dbReference>
<dbReference type="InterPro" id="IPR052748">
    <property type="entry name" value="ISR_Activator"/>
</dbReference>
<name>K0R227_THAOC</name>
<evidence type="ECO:0000313" key="3">
    <source>
        <dbReference type="Proteomes" id="UP000266841"/>
    </source>
</evidence>
<reference evidence="2 3" key="1">
    <citation type="journal article" date="2012" name="Genome Biol.">
        <title>Genome and low-iron response of an oceanic diatom adapted to chronic iron limitation.</title>
        <authorList>
            <person name="Lommer M."/>
            <person name="Specht M."/>
            <person name="Roy A.S."/>
            <person name="Kraemer L."/>
            <person name="Andreson R."/>
            <person name="Gutowska M.A."/>
            <person name="Wolf J."/>
            <person name="Bergner S.V."/>
            <person name="Schilhabel M.B."/>
            <person name="Klostermeier U.C."/>
            <person name="Beiko R.G."/>
            <person name="Rosenstiel P."/>
            <person name="Hippler M."/>
            <person name="Laroche J."/>
        </authorList>
    </citation>
    <scope>NUCLEOTIDE SEQUENCE [LARGE SCALE GENOMIC DNA]</scope>
    <source>
        <strain evidence="2 3">CCMP1005</strain>
    </source>
</reference>
<dbReference type="OrthoDB" id="40126at2759"/>
<keyword evidence="3" id="KW-1185">Reference proteome</keyword>
<dbReference type="Pfam" id="PF08238">
    <property type="entry name" value="Sel1"/>
    <property type="match status" value="2"/>
</dbReference>
<feature type="region of interest" description="Disordered" evidence="1">
    <location>
        <begin position="1"/>
        <end position="25"/>
    </location>
</feature>
<feature type="non-terminal residue" evidence="2">
    <location>
        <position position="245"/>
    </location>
</feature>
<gene>
    <name evidence="2" type="ORF">THAOC_34716</name>
</gene>
<evidence type="ECO:0000313" key="2">
    <source>
        <dbReference type="EMBL" id="EJK46608.1"/>
    </source>
</evidence>
<evidence type="ECO:0000256" key="1">
    <source>
        <dbReference type="SAM" id="MobiDB-lite"/>
    </source>
</evidence>
<dbReference type="EMBL" id="AGNL01047643">
    <property type="protein sequence ID" value="EJK46608.1"/>
    <property type="molecule type" value="Genomic_DNA"/>
</dbReference>
<dbReference type="Gene3D" id="1.25.40.10">
    <property type="entry name" value="Tetratricopeptide repeat domain"/>
    <property type="match status" value="1"/>
</dbReference>
<dbReference type="PANTHER" id="PTHR45011:SF1">
    <property type="entry name" value="DAP3-BINDING CELL DEATH ENHANCER 1"/>
    <property type="match status" value="1"/>
</dbReference>
<dbReference type="AlphaFoldDB" id="K0R227"/>
<accession>K0R227</accession>
<organism evidence="2 3">
    <name type="scientific">Thalassiosira oceanica</name>
    <name type="common">Marine diatom</name>
    <dbReference type="NCBI Taxonomy" id="159749"/>
    <lineage>
        <taxon>Eukaryota</taxon>
        <taxon>Sar</taxon>
        <taxon>Stramenopiles</taxon>
        <taxon>Ochrophyta</taxon>
        <taxon>Bacillariophyta</taxon>
        <taxon>Coscinodiscophyceae</taxon>
        <taxon>Thalassiosirophycidae</taxon>
        <taxon>Thalassiosirales</taxon>
        <taxon>Thalassiosiraceae</taxon>
        <taxon>Thalassiosira</taxon>
    </lineage>
</organism>
<protein>
    <submittedName>
        <fullName evidence="2">Uncharacterized protein</fullName>
    </submittedName>
</protein>
<dbReference type="Proteomes" id="UP000266841">
    <property type="component" value="Unassembled WGS sequence"/>
</dbReference>
<dbReference type="InterPro" id="IPR006597">
    <property type="entry name" value="Sel1-like"/>
</dbReference>